<sequence>MTHNISTKNKIEFYRHTQDYNTKILSLNIISSAQALKQLDAFIPVLQQQSLEELSQNAMMVQDETQHEGAEEHTTTPEDRLTFVRNLLEQYIKYDACLVHPKTNQPLGTQNKKSKTDDKKRKRTDTEEKTKEKTPKKSNKQTTPKDKTKNASKKSKTSNSDDE</sequence>
<protein>
    <submittedName>
        <fullName evidence="2">Uncharacterized protein</fullName>
    </submittedName>
</protein>
<gene>
    <name evidence="2" type="ORF">AKO1_007458</name>
</gene>
<evidence type="ECO:0000313" key="3">
    <source>
        <dbReference type="Proteomes" id="UP001431209"/>
    </source>
</evidence>
<proteinExistence type="predicted"/>
<organism evidence="2 3">
    <name type="scientific">Acrasis kona</name>
    <dbReference type="NCBI Taxonomy" id="1008807"/>
    <lineage>
        <taxon>Eukaryota</taxon>
        <taxon>Discoba</taxon>
        <taxon>Heterolobosea</taxon>
        <taxon>Tetramitia</taxon>
        <taxon>Eutetramitia</taxon>
        <taxon>Acrasidae</taxon>
        <taxon>Acrasis</taxon>
    </lineage>
</organism>
<evidence type="ECO:0000313" key="2">
    <source>
        <dbReference type="EMBL" id="KAL0479846.1"/>
    </source>
</evidence>
<accession>A0AAW2YQX7</accession>
<name>A0AAW2YQX7_9EUKA</name>
<dbReference type="EMBL" id="JAOPGA020000603">
    <property type="protein sequence ID" value="KAL0479846.1"/>
    <property type="molecule type" value="Genomic_DNA"/>
</dbReference>
<comment type="caution">
    <text evidence="2">The sequence shown here is derived from an EMBL/GenBank/DDBJ whole genome shotgun (WGS) entry which is preliminary data.</text>
</comment>
<evidence type="ECO:0000256" key="1">
    <source>
        <dbReference type="SAM" id="MobiDB-lite"/>
    </source>
</evidence>
<feature type="compositionally biased region" description="Basic and acidic residues" evidence="1">
    <location>
        <begin position="114"/>
        <end position="135"/>
    </location>
</feature>
<reference evidence="2 3" key="1">
    <citation type="submission" date="2024-03" db="EMBL/GenBank/DDBJ databases">
        <title>The Acrasis kona genome and developmental transcriptomes reveal deep origins of eukaryotic multicellular pathways.</title>
        <authorList>
            <person name="Sheikh S."/>
            <person name="Fu C.-J."/>
            <person name="Brown M.W."/>
            <person name="Baldauf S.L."/>
        </authorList>
    </citation>
    <scope>NUCLEOTIDE SEQUENCE [LARGE SCALE GENOMIC DNA]</scope>
    <source>
        <strain evidence="2 3">ATCC MYA-3509</strain>
    </source>
</reference>
<keyword evidence="3" id="KW-1185">Reference proteome</keyword>
<dbReference type="Proteomes" id="UP001431209">
    <property type="component" value="Unassembled WGS sequence"/>
</dbReference>
<feature type="region of interest" description="Disordered" evidence="1">
    <location>
        <begin position="99"/>
        <end position="163"/>
    </location>
</feature>
<dbReference type="AlphaFoldDB" id="A0AAW2YQX7"/>